<keyword evidence="5" id="KW-1185">Reference proteome</keyword>
<sequence>MAGRAGEWHLLGVDGDPLPGDVYEVSSEVTHYEQTASSIRAQVARLRQMASGTNELVGEFAPELRESAEKLADHLEQAEGRFDTVAEQLGRWRPVLDHGQVETGSLLRQAVEAQHQVETHQAPSTPVDPTDEQAASADRTRADRLREAQGELSRIVSRFRALMDDIDRTAEDVARRIDAASHDKLKDSWWDAHVRKFIHDHASFLKLIADVLTWVATALVIAVVLLSNPAGWMVLAAMALTAAAMVIHTVLAANGDGSWMDVAIDAFAVLTMGAGALFSSTARVALATREGMAAWKGASATARAALSESSGLAKGVAWLTRSNVVARNLRGAVAGLGRFDQVLNQELPGTASWLSRVTFGDKEGALLNQAIRGAQSRLGNGFLLGTARTLSEGARVTFVSGSVVDVTAKGLNSAFPNPLNDWKPLKPAVPAWDSWLEEHTVHGRAVFR</sequence>
<feature type="transmembrane region" description="Helical" evidence="3">
    <location>
        <begin position="232"/>
        <end position="252"/>
    </location>
</feature>
<evidence type="ECO:0000313" key="4">
    <source>
        <dbReference type="EMBL" id="GAA4124717.1"/>
    </source>
</evidence>
<keyword evidence="3" id="KW-0812">Transmembrane</keyword>
<keyword evidence="3" id="KW-1133">Transmembrane helix</keyword>
<keyword evidence="3" id="KW-0472">Membrane</keyword>
<evidence type="ECO:0000256" key="2">
    <source>
        <dbReference type="SAM" id="MobiDB-lite"/>
    </source>
</evidence>
<feature type="transmembrane region" description="Helical" evidence="3">
    <location>
        <begin position="204"/>
        <end position="226"/>
    </location>
</feature>
<reference evidence="5" key="1">
    <citation type="journal article" date="2019" name="Int. J. Syst. Evol. Microbiol.">
        <title>The Global Catalogue of Microorganisms (GCM) 10K type strain sequencing project: providing services to taxonomists for standard genome sequencing and annotation.</title>
        <authorList>
            <consortium name="The Broad Institute Genomics Platform"/>
            <consortium name="The Broad Institute Genome Sequencing Center for Infectious Disease"/>
            <person name="Wu L."/>
            <person name="Ma J."/>
        </authorList>
    </citation>
    <scope>NUCLEOTIDE SEQUENCE [LARGE SCALE GENOMIC DNA]</scope>
    <source>
        <strain evidence="5">JCM 16703</strain>
    </source>
</reference>
<organism evidence="4 5">
    <name type="scientific">Nocardioides fonticola</name>
    <dbReference type="NCBI Taxonomy" id="450363"/>
    <lineage>
        <taxon>Bacteria</taxon>
        <taxon>Bacillati</taxon>
        <taxon>Actinomycetota</taxon>
        <taxon>Actinomycetes</taxon>
        <taxon>Propionibacteriales</taxon>
        <taxon>Nocardioidaceae</taxon>
        <taxon>Nocardioides</taxon>
    </lineage>
</organism>
<accession>A0ABP7XRU4</accession>
<feature type="region of interest" description="Disordered" evidence="2">
    <location>
        <begin position="112"/>
        <end position="143"/>
    </location>
</feature>
<name>A0ABP7XRU4_9ACTN</name>
<gene>
    <name evidence="4" type="ORF">GCM10022215_32600</name>
</gene>
<dbReference type="EMBL" id="BAAAZH010000025">
    <property type="protein sequence ID" value="GAA4124717.1"/>
    <property type="molecule type" value="Genomic_DNA"/>
</dbReference>
<evidence type="ECO:0000256" key="1">
    <source>
        <dbReference type="SAM" id="Coils"/>
    </source>
</evidence>
<proteinExistence type="predicted"/>
<dbReference type="RefSeq" id="WP_344734524.1">
    <property type="nucleotide sequence ID" value="NZ_BAAAZH010000025.1"/>
</dbReference>
<dbReference type="Proteomes" id="UP001501495">
    <property type="component" value="Unassembled WGS sequence"/>
</dbReference>
<comment type="caution">
    <text evidence="4">The sequence shown here is derived from an EMBL/GenBank/DDBJ whole genome shotgun (WGS) entry which is preliminary data.</text>
</comment>
<evidence type="ECO:0000313" key="5">
    <source>
        <dbReference type="Proteomes" id="UP001501495"/>
    </source>
</evidence>
<keyword evidence="1" id="KW-0175">Coiled coil</keyword>
<evidence type="ECO:0000256" key="3">
    <source>
        <dbReference type="SAM" id="Phobius"/>
    </source>
</evidence>
<protein>
    <submittedName>
        <fullName evidence="4">Uncharacterized protein</fullName>
    </submittedName>
</protein>
<feature type="coiled-coil region" evidence="1">
    <location>
        <begin position="61"/>
        <end position="88"/>
    </location>
</feature>